<dbReference type="Pfam" id="PF04324">
    <property type="entry name" value="Fer2_BFD"/>
    <property type="match status" value="1"/>
</dbReference>
<evidence type="ECO:0000259" key="1">
    <source>
        <dbReference type="Pfam" id="PF04324"/>
    </source>
</evidence>
<sequence>MYVCICNAIRESELRQAARHVAGDAEACYAALGKSPCCGSCLNEADGILDDERERGCMAAAA</sequence>
<keyword evidence="4" id="KW-1185">Reference proteome</keyword>
<dbReference type="Proteomes" id="UP000290057">
    <property type="component" value="Chromosome"/>
</dbReference>
<dbReference type="GeneID" id="69696942"/>
<evidence type="ECO:0000313" key="3">
    <source>
        <dbReference type="EMBL" id="QFI62966.1"/>
    </source>
</evidence>
<dbReference type="EMBL" id="CP032228">
    <property type="protein sequence ID" value="QFI62966.1"/>
    <property type="molecule type" value="Genomic_DNA"/>
</dbReference>
<dbReference type="AlphaFoldDB" id="A0A222EXD0"/>
<protein>
    <submittedName>
        <fullName evidence="3">Ferredoxin</fullName>
    </submittedName>
</protein>
<dbReference type="RefSeq" id="WP_067462624.1">
    <property type="nucleotide sequence ID" value="NZ_AP019389.1"/>
</dbReference>
<reference evidence="5" key="1">
    <citation type="submission" date="2018-09" db="EMBL/GenBank/DDBJ databases">
        <title>Nocardia yunnanensis sp. nov., an actinomycete isolated from a soil sample.</title>
        <authorList>
            <person name="Zhang J."/>
        </authorList>
    </citation>
    <scope>NUCLEOTIDE SEQUENCE [LARGE SCALE GENOMIC DNA]</scope>
    <source>
        <strain evidence="5">21-3</strain>
    </source>
</reference>
<gene>
    <name evidence="3" type="ORF">D0Y83_06515</name>
    <name evidence="2" type="ORF">EKJ_09680</name>
</gene>
<dbReference type="Proteomes" id="UP000325385">
    <property type="component" value="Chromosome"/>
</dbReference>
<reference evidence="3" key="2">
    <citation type="submission" date="2018-09" db="EMBL/GenBank/DDBJ databases">
        <authorList>
            <person name="Zhang J."/>
        </authorList>
    </citation>
    <scope>NUCLEOTIDE SEQUENCE</scope>
    <source>
        <strain evidence="3">21-3</strain>
    </source>
</reference>
<accession>A0A222EXD0</accession>
<evidence type="ECO:0000313" key="5">
    <source>
        <dbReference type="Proteomes" id="UP000325385"/>
    </source>
</evidence>
<evidence type="ECO:0000313" key="2">
    <source>
        <dbReference type="EMBL" id="BBI20121.1"/>
    </source>
</evidence>
<dbReference type="InterPro" id="IPR007419">
    <property type="entry name" value="BFD-like_2Fe2S-bd_dom"/>
</dbReference>
<dbReference type="InterPro" id="IPR041854">
    <property type="entry name" value="BFD-like_2Fe2S-bd_dom_sf"/>
</dbReference>
<dbReference type="Gene3D" id="1.10.10.1100">
    <property type="entry name" value="BFD-like [2Fe-2S]-binding domain"/>
    <property type="match status" value="1"/>
</dbReference>
<feature type="domain" description="BFD-like [2Fe-2S]-binding" evidence="1">
    <location>
        <begin position="2"/>
        <end position="50"/>
    </location>
</feature>
<evidence type="ECO:0000313" key="4">
    <source>
        <dbReference type="Proteomes" id="UP000290057"/>
    </source>
</evidence>
<reference evidence="2 4" key="3">
    <citation type="submission" date="2019-01" db="EMBL/GenBank/DDBJ databases">
        <title>Complete genome sequence of Erythrobacter flavus KJ5.</title>
        <authorList>
            <person name="Kanesaki Y."/>
            <person name="Brotosudarmo T."/>
            <person name="Moriuchi R."/>
            <person name="Awai K."/>
        </authorList>
    </citation>
    <scope>NUCLEOTIDE SEQUENCE [LARGE SCALE GENOMIC DNA]</scope>
    <source>
        <strain evidence="2 4">KJ5</strain>
    </source>
</reference>
<proteinExistence type="predicted"/>
<organism evidence="2 4">
    <name type="scientific">Qipengyuania flava</name>
    <dbReference type="NCBI Taxonomy" id="192812"/>
    <lineage>
        <taxon>Bacteria</taxon>
        <taxon>Pseudomonadati</taxon>
        <taxon>Pseudomonadota</taxon>
        <taxon>Alphaproteobacteria</taxon>
        <taxon>Sphingomonadales</taxon>
        <taxon>Erythrobacteraceae</taxon>
        <taxon>Qipengyuania</taxon>
    </lineage>
</organism>
<name>A0A222EXD0_9SPHN</name>
<dbReference type="EMBL" id="AP019389">
    <property type="protein sequence ID" value="BBI20121.1"/>
    <property type="molecule type" value="Genomic_DNA"/>
</dbReference>